<organism evidence="1 2">
    <name type="scientific">Sphingomonas qilianensis</name>
    <dbReference type="NCBI Taxonomy" id="1736690"/>
    <lineage>
        <taxon>Bacteria</taxon>
        <taxon>Pseudomonadati</taxon>
        <taxon>Pseudomonadota</taxon>
        <taxon>Alphaproteobacteria</taxon>
        <taxon>Sphingomonadales</taxon>
        <taxon>Sphingomonadaceae</taxon>
        <taxon>Sphingomonas</taxon>
    </lineage>
</organism>
<keyword evidence="2" id="KW-1185">Reference proteome</keyword>
<evidence type="ECO:0000313" key="1">
    <source>
        <dbReference type="EMBL" id="MEN2786748.1"/>
    </source>
</evidence>
<sequence length="356" mass="38442">MLTDAIQMGVPDEWKKEFAAGTVYRVGTLLFRRGKPGIIAHLNETAAVQQVTSELFKGVLSQSGTIASLASGPPGMVLAALTKSAGLGMQAVAIRQGEQIKAALGTLQSLQMASLVVSGIGIGVSVAGFAILSQKIGRVSDQVKALDTRLEQMAKSIDDLRREPVQEDFDRLRTACEQMDEAWSLSTPERQWRSAAQELHGLQNRFSRRVRRIVAETDEIATVEPFVEAFAMAGAARVSSRLAAGDNEASLQASESFAREFREVLEPIGAADILAERLRAEGILPGDARYASRAEQLQVDASAVAASYRDREAAASSTPFTLRRLEKAGISGRKWLEAARHETTEPLMFLNADSEG</sequence>
<dbReference type="Proteomes" id="UP001404104">
    <property type="component" value="Unassembled WGS sequence"/>
</dbReference>
<accession>A0ABU9XSC8</accession>
<gene>
    <name evidence="1" type="ORF">ABC969_09990</name>
</gene>
<dbReference type="EMBL" id="JBDIMF010000003">
    <property type="protein sequence ID" value="MEN2786748.1"/>
    <property type="molecule type" value="Genomic_DNA"/>
</dbReference>
<proteinExistence type="predicted"/>
<protein>
    <submittedName>
        <fullName evidence="1">Uncharacterized protein</fullName>
    </submittedName>
</protein>
<dbReference type="RefSeq" id="WP_345864543.1">
    <property type="nucleotide sequence ID" value="NZ_JBDIMF010000003.1"/>
</dbReference>
<reference evidence="1 2" key="1">
    <citation type="submission" date="2024-05" db="EMBL/GenBank/DDBJ databases">
        <authorList>
            <person name="Liu Q."/>
            <person name="Xin Y.-H."/>
        </authorList>
    </citation>
    <scope>NUCLEOTIDE SEQUENCE [LARGE SCALE GENOMIC DNA]</scope>
    <source>
        <strain evidence="1 2">CGMCC 1.15349</strain>
    </source>
</reference>
<evidence type="ECO:0000313" key="2">
    <source>
        <dbReference type="Proteomes" id="UP001404104"/>
    </source>
</evidence>
<name>A0ABU9XSC8_9SPHN</name>
<comment type="caution">
    <text evidence="1">The sequence shown here is derived from an EMBL/GenBank/DDBJ whole genome shotgun (WGS) entry which is preliminary data.</text>
</comment>